<dbReference type="InterPro" id="IPR005148">
    <property type="entry name" value="Arg-tRNA-synth_N"/>
</dbReference>
<gene>
    <name evidence="8 12" type="primary">argS</name>
    <name evidence="12" type="ORF">CO054_00915</name>
</gene>
<dbReference type="InterPro" id="IPR014729">
    <property type="entry name" value="Rossmann-like_a/b/a_fold"/>
</dbReference>
<dbReference type="InterPro" id="IPR035684">
    <property type="entry name" value="ArgRS_core"/>
</dbReference>
<keyword evidence="6 8" id="KW-0030">Aminoacyl-tRNA synthetase</keyword>
<dbReference type="InterPro" id="IPR009080">
    <property type="entry name" value="tRNAsynth_Ia_anticodon-bd"/>
</dbReference>
<dbReference type="InterPro" id="IPR008909">
    <property type="entry name" value="DALR_anticod-bd"/>
</dbReference>
<feature type="domain" description="DALR anticodon binding" evidence="10">
    <location>
        <begin position="524"/>
        <end position="650"/>
    </location>
</feature>
<evidence type="ECO:0000256" key="4">
    <source>
        <dbReference type="ARBA" id="ARBA00022840"/>
    </source>
</evidence>
<dbReference type="Pfam" id="PF00750">
    <property type="entry name" value="tRNA-synt_1d"/>
    <property type="match status" value="2"/>
</dbReference>
<evidence type="ECO:0000313" key="13">
    <source>
        <dbReference type="Proteomes" id="UP000229816"/>
    </source>
</evidence>
<dbReference type="SMART" id="SM00836">
    <property type="entry name" value="DALR_1"/>
    <property type="match status" value="1"/>
</dbReference>
<dbReference type="PANTHER" id="PTHR11956:SF5">
    <property type="entry name" value="ARGININE--TRNA LIGASE, CYTOPLASMIC"/>
    <property type="match status" value="1"/>
</dbReference>
<dbReference type="NCBIfam" id="TIGR00456">
    <property type="entry name" value="argS"/>
    <property type="match status" value="1"/>
</dbReference>
<dbReference type="GO" id="GO:0005737">
    <property type="term" value="C:cytoplasm"/>
    <property type="evidence" value="ECO:0007669"/>
    <property type="project" value="UniProtKB-SubCell"/>
</dbReference>
<dbReference type="PANTHER" id="PTHR11956">
    <property type="entry name" value="ARGINYL-TRNA SYNTHETASE"/>
    <property type="match status" value="1"/>
</dbReference>
<dbReference type="EMBL" id="PFSF01000020">
    <property type="protein sequence ID" value="PJC28289.1"/>
    <property type="molecule type" value="Genomic_DNA"/>
</dbReference>
<evidence type="ECO:0000256" key="5">
    <source>
        <dbReference type="ARBA" id="ARBA00022917"/>
    </source>
</evidence>
<keyword evidence="8" id="KW-0963">Cytoplasm</keyword>
<comment type="caution">
    <text evidence="12">The sequence shown here is derived from an EMBL/GenBank/DDBJ whole genome shotgun (WGS) entry which is preliminary data.</text>
</comment>
<feature type="domain" description="Arginyl tRNA synthetase N-terminal" evidence="11">
    <location>
        <begin position="4"/>
        <end position="106"/>
    </location>
</feature>
<organism evidence="12 13">
    <name type="scientific">Candidatus Shapirobacteria bacterium CG_4_9_14_0_2_um_filter_39_11</name>
    <dbReference type="NCBI Taxonomy" id="1974478"/>
    <lineage>
        <taxon>Bacteria</taxon>
        <taxon>Candidatus Shapironibacteriota</taxon>
    </lineage>
</organism>
<dbReference type="SUPFAM" id="SSF47323">
    <property type="entry name" value="Anticodon-binding domain of a subclass of class I aminoacyl-tRNA synthetases"/>
    <property type="match status" value="1"/>
</dbReference>
<keyword evidence="4 8" id="KW-0067">ATP-binding</keyword>
<evidence type="ECO:0000256" key="7">
    <source>
        <dbReference type="ARBA" id="ARBA00049339"/>
    </source>
</evidence>
<evidence type="ECO:0000256" key="1">
    <source>
        <dbReference type="ARBA" id="ARBA00005594"/>
    </source>
</evidence>
<keyword evidence="3 8" id="KW-0547">Nucleotide-binding</keyword>
<proteinExistence type="inferred from homology"/>
<dbReference type="Pfam" id="PF03485">
    <property type="entry name" value="Arg_tRNA_synt_N"/>
    <property type="match status" value="1"/>
</dbReference>
<dbReference type="GO" id="GO:0004814">
    <property type="term" value="F:arginine-tRNA ligase activity"/>
    <property type="evidence" value="ECO:0007669"/>
    <property type="project" value="UniProtKB-UniRule"/>
</dbReference>
<protein>
    <recommendedName>
        <fullName evidence="8">Arginine--tRNA ligase</fullName>
        <ecNumber evidence="8">6.1.1.19</ecNumber>
    </recommendedName>
    <alternativeName>
        <fullName evidence="8">Arginyl-tRNA synthetase</fullName>
        <shortName evidence="8">ArgRS</shortName>
    </alternativeName>
</protein>
<accession>A0A2M8ET45</accession>
<dbReference type="GO" id="GO:0006420">
    <property type="term" value="P:arginyl-tRNA aminoacylation"/>
    <property type="evidence" value="ECO:0007669"/>
    <property type="project" value="UniProtKB-UniRule"/>
</dbReference>
<dbReference type="SUPFAM" id="SSF52374">
    <property type="entry name" value="Nucleotidylyl transferase"/>
    <property type="match status" value="1"/>
</dbReference>
<dbReference type="InterPro" id="IPR001278">
    <property type="entry name" value="Arg-tRNA-ligase"/>
</dbReference>
<evidence type="ECO:0000256" key="8">
    <source>
        <dbReference type="HAMAP-Rule" id="MF_00123"/>
    </source>
</evidence>
<evidence type="ECO:0000256" key="3">
    <source>
        <dbReference type="ARBA" id="ARBA00022741"/>
    </source>
</evidence>
<evidence type="ECO:0000313" key="12">
    <source>
        <dbReference type="EMBL" id="PJC28289.1"/>
    </source>
</evidence>
<reference evidence="13" key="1">
    <citation type="submission" date="2017-09" db="EMBL/GenBank/DDBJ databases">
        <title>Depth-based differentiation of microbial function through sediment-hosted aquifers and enrichment of novel symbionts in the deep terrestrial subsurface.</title>
        <authorList>
            <person name="Probst A.J."/>
            <person name="Ladd B."/>
            <person name="Jarett J.K."/>
            <person name="Geller-Mcgrath D.E."/>
            <person name="Sieber C.M.K."/>
            <person name="Emerson J.B."/>
            <person name="Anantharaman K."/>
            <person name="Thomas B.C."/>
            <person name="Malmstrom R."/>
            <person name="Stieglmeier M."/>
            <person name="Klingl A."/>
            <person name="Woyke T."/>
            <person name="Ryan C.M."/>
            <person name="Banfield J.F."/>
        </authorList>
    </citation>
    <scope>NUCLEOTIDE SEQUENCE [LARGE SCALE GENOMIC DNA]</scope>
</reference>
<keyword evidence="5 8" id="KW-0648">Protein biosynthesis</keyword>
<comment type="subcellular location">
    <subcellularLocation>
        <location evidence="8">Cytoplasm</location>
    </subcellularLocation>
</comment>
<comment type="similarity">
    <text evidence="1 8 9">Belongs to the class-I aminoacyl-tRNA synthetase family.</text>
</comment>
<dbReference type="PRINTS" id="PR01038">
    <property type="entry name" value="TRNASYNTHARG"/>
</dbReference>
<dbReference type="FunFam" id="1.10.730.10:FF:000006">
    <property type="entry name" value="Arginyl-tRNA synthetase 2, mitochondrial"/>
    <property type="match status" value="1"/>
</dbReference>
<dbReference type="Proteomes" id="UP000229816">
    <property type="component" value="Unassembled WGS sequence"/>
</dbReference>
<dbReference type="Gene3D" id="3.40.50.620">
    <property type="entry name" value="HUPs"/>
    <property type="match status" value="1"/>
</dbReference>
<keyword evidence="2 8" id="KW-0436">Ligase</keyword>
<dbReference type="SMART" id="SM01016">
    <property type="entry name" value="Arg_tRNA_synt_N"/>
    <property type="match status" value="1"/>
</dbReference>
<dbReference type="InterPro" id="IPR036695">
    <property type="entry name" value="Arg-tRNA-synth_N_sf"/>
</dbReference>
<dbReference type="AlphaFoldDB" id="A0A2M8ET45"/>
<sequence>MIAKQIKKDLTVVLKKLKISPKKLVLEHPLLRQSADQGKLDHGDYSTNVAMIKFQKARLTARQGKTGFLTPVDLANKIVNTWRSLGLPEYLAKIEVAPPGFINLKLSPEFLSTELVEVLKKGKRYGRGNFLKGKRILLEHTSPNPQTTIMLGHLRNNFLGMAAANILEFQGAKVVKDCVVNDRGVHICKAIWGYLVFGQKKSKLTKSQLLNFKKIPDGRIKALGKKIDWSKSLEEWTKKKSSWLTPKDLRLKSDHANLIWYVLGSRAYDLSEKVRQQVEEILLAWEAEDKNIWQIWRQILDWSTKGYQETYKRVGSIHDWVWRESDHYKQGKEIVKLGLKKGVFRKSEGAIVTNLANYGLPDTVVVKVDGTALYITQDLALTKLKTKQFPSDLYIWDIGEEQSLYFKQLFAICEQLGIGSLEKFFHLSCALINFKGGGKMATRKGEVVKADEILDELEGRALEIIKNSNQKLRGKLTKSQLNNLAKAVALGAIKYSLLKFGRETTIYFDIDESLALEGNSGPYLQYTFARCRSVLRRAGISNFSFDPELRTEGHFPISNLRLTNEEISILRTIYKFPEVVAEAGENYSPNLICNFLFDLAQKYNLFYNKLPILKAESPEFVEGRLALTAAVDQIIKSGLNLLGIATPERM</sequence>
<dbReference type="Gene3D" id="1.10.730.10">
    <property type="entry name" value="Isoleucyl-tRNA Synthetase, Domain 1"/>
    <property type="match status" value="1"/>
</dbReference>
<dbReference type="SUPFAM" id="SSF55190">
    <property type="entry name" value="Arginyl-tRNA synthetase (ArgRS), N-terminal 'additional' domain"/>
    <property type="match status" value="1"/>
</dbReference>
<evidence type="ECO:0000259" key="10">
    <source>
        <dbReference type="SMART" id="SM00836"/>
    </source>
</evidence>
<dbReference type="GO" id="GO:0005524">
    <property type="term" value="F:ATP binding"/>
    <property type="evidence" value="ECO:0007669"/>
    <property type="project" value="UniProtKB-UniRule"/>
</dbReference>
<evidence type="ECO:0000256" key="9">
    <source>
        <dbReference type="RuleBase" id="RU363038"/>
    </source>
</evidence>
<evidence type="ECO:0000256" key="6">
    <source>
        <dbReference type="ARBA" id="ARBA00023146"/>
    </source>
</evidence>
<dbReference type="HAMAP" id="MF_00123">
    <property type="entry name" value="Arg_tRNA_synth"/>
    <property type="match status" value="1"/>
</dbReference>
<dbReference type="Pfam" id="PF05746">
    <property type="entry name" value="DALR_1"/>
    <property type="match status" value="1"/>
</dbReference>
<comment type="subunit">
    <text evidence="8">Monomer.</text>
</comment>
<dbReference type="Gene3D" id="3.30.1360.70">
    <property type="entry name" value="Arginyl tRNA synthetase N-terminal domain"/>
    <property type="match status" value="1"/>
</dbReference>
<evidence type="ECO:0000256" key="2">
    <source>
        <dbReference type="ARBA" id="ARBA00022598"/>
    </source>
</evidence>
<dbReference type="EC" id="6.1.1.19" evidence="8"/>
<name>A0A2M8ET45_9BACT</name>
<comment type="catalytic activity">
    <reaction evidence="7 8">
        <text>tRNA(Arg) + L-arginine + ATP = L-arginyl-tRNA(Arg) + AMP + diphosphate</text>
        <dbReference type="Rhea" id="RHEA:20301"/>
        <dbReference type="Rhea" id="RHEA-COMP:9658"/>
        <dbReference type="Rhea" id="RHEA-COMP:9673"/>
        <dbReference type="ChEBI" id="CHEBI:30616"/>
        <dbReference type="ChEBI" id="CHEBI:32682"/>
        <dbReference type="ChEBI" id="CHEBI:33019"/>
        <dbReference type="ChEBI" id="CHEBI:78442"/>
        <dbReference type="ChEBI" id="CHEBI:78513"/>
        <dbReference type="ChEBI" id="CHEBI:456215"/>
        <dbReference type="EC" id="6.1.1.19"/>
    </reaction>
</comment>
<comment type="caution">
    <text evidence="8">Lacks conserved residue(s) required for the propagation of feature annotation.</text>
</comment>
<evidence type="ECO:0000259" key="11">
    <source>
        <dbReference type="SMART" id="SM01016"/>
    </source>
</evidence>